<name>A0A5C5WIQ6_9BACT</name>
<dbReference type="RefSeq" id="WP_146515886.1">
    <property type="nucleotide sequence ID" value="NZ_SJPI01000002.1"/>
</dbReference>
<dbReference type="EMBL" id="SJPI01000002">
    <property type="protein sequence ID" value="TWT50704.1"/>
    <property type="molecule type" value="Genomic_DNA"/>
</dbReference>
<dbReference type="Proteomes" id="UP000316598">
    <property type="component" value="Unassembled WGS sequence"/>
</dbReference>
<evidence type="ECO:0000313" key="1">
    <source>
        <dbReference type="EMBL" id="TWT50704.1"/>
    </source>
</evidence>
<evidence type="ECO:0000313" key="2">
    <source>
        <dbReference type="Proteomes" id="UP000316598"/>
    </source>
</evidence>
<gene>
    <name evidence="1" type="ORF">Pla22_34470</name>
</gene>
<organism evidence="1 2">
    <name type="scientific">Rubripirellula amarantea</name>
    <dbReference type="NCBI Taxonomy" id="2527999"/>
    <lineage>
        <taxon>Bacteria</taxon>
        <taxon>Pseudomonadati</taxon>
        <taxon>Planctomycetota</taxon>
        <taxon>Planctomycetia</taxon>
        <taxon>Pirellulales</taxon>
        <taxon>Pirellulaceae</taxon>
        <taxon>Rubripirellula</taxon>
    </lineage>
</organism>
<sequence>MNFLCHALPYLETNPLVAICTGVPDWLSAVDRKVRARRKMAALHLDSDDQKLRDVAAGIMKHIDDDRWFHSTEAFTHTNLELAVELRDLLPGDTGFRPMFVGHIVIEMLLDSIWIRRDRSFGEQYYSAVENADAREIERCVNVITGKPTMALAPLIGRFAEVAFLYDYAEPEGMLLRLNQVMKRVKLQPLPDSLLPWIARTDKLVESRMQRLLTPPDGRQLFQF</sequence>
<dbReference type="AlphaFoldDB" id="A0A5C5WIQ6"/>
<protein>
    <recommendedName>
        <fullName evidence="3">Acyl carrier protein phosphodiesterase</fullName>
    </recommendedName>
</protein>
<accession>A0A5C5WIQ6</accession>
<reference evidence="1 2" key="1">
    <citation type="submission" date="2019-02" db="EMBL/GenBank/DDBJ databases">
        <title>Deep-cultivation of Planctomycetes and their phenomic and genomic characterization uncovers novel biology.</title>
        <authorList>
            <person name="Wiegand S."/>
            <person name="Jogler M."/>
            <person name="Boedeker C."/>
            <person name="Pinto D."/>
            <person name="Vollmers J."/>
            <person name="Rivas-Marin E."/>
            <person name="Kohn T."/>
            <person name="Peeters S.H."/>
            <person name="Heuer A."/>
            <person name="Rast P."/>
            <person name="Oberbeckmann S."/>
            <person name="Bunk B."/>
            <person name="Jeske O."/>
            <person name="Meyerdierks A."/>
            <person name="Storesund J.E."/>
            <person name="Kallscheuer N."/>
            <person name="Luecker S."/>
            <person name="Lage O.M."/>
            <person name="Pohl T."/>
            <person name="Merkel B.J."/>
            <person name="Hornburger P."/>
            <person name="Mueller R.-W."/>
            <person name="Bruemmer F."/>
            <person name="Labrenz M."/>
            <person name="Spormann A.M."/>
            <person name="Op Den Camp H."/>
            <person name="Overmann J."/>
            <person name="Amann R."/>
            <person name="Jetten M.S.M."/>
            <person name="Mascher T."/>
            <person name="Medema M.H."/>
            <person name="Devos D.P."/>
            <person name="Kaster A.-K."/>
            <person name="Ovreas L."/>
            <person name="Rohde M."/>
            <person name="Galperin M.Y."/>
            <person name="Jogler C."/>
        </authorList>
    </citation>
    <scope>NUCLEOTIDE SEQUENCE [LARGE SCALE GENOMIC DNA]</scope>
    <source>
        <strain evidence="1 2">Pla22</strain>
    </source>
</reference>
<proteinExistence type="predicted"/>
<keyword evidence="2" id="KW-1185">Reference proteome</keyword>
<dbReference type="OrthoDB" id="269293at2"/>
<comment type="caution">
    <text evidence="1">The sequence shown here is derived from an EMBL/GenBank/DDBJ whole genome shotgun (WGS) entry which is preliminary data.</text>
</comment>
<evidence type="ECO:0008006" key="3">
    <source>
        <dbReference type="Google" id="ProtNLM"/>
    </source>
</evidence>